<evidence type="ECO:0000259" key="1">
    <source>
        <dbReference type="Pfam" id="PF13966"/>
    </source>
</evidence>
<organism evidence="2 3">
    <name type="scientific">Dipteronia sinensis</name>
    <dbReference type="NCBI Taxonomy" id="43782"/>
    <lineage>
        <taxon>Eukaryota</taxon>
        <taxon>Viridiplantae</taxon>
        <taxon>Streptophyta</taxon>
        <taxon>Embryophyta</taxon>
        <taxon>Tracheophyta</taxon>
        <taxon>Spermatophyta</taxon>
        <taxon>Magnoliopsida</taxon>
        <taxon>eudicotyledons</taxon>
        <taxon>Gunneridae</taxon>
        <taxon>Pentapetalae</taxon>
        <taxon>rosids</taxon>
        <taxon>malvids</taxon>
        <taxon>Sapindales</taxon>
        <taxon>Sapindaceae</taxon>
        <taxon>Hippocastanoideae</taxon>
        <taxon>Acereae</taxon>
        <taxon>Dipteronia</taxon>
    </lineage>
</organism>
<evidence type="ECO:0000313" key="3">
    <source>
        <dbReference type="Proteomes" id="UP001281410"/>
    </source>
</evidence>
<accession>A0AAE0AUA2</accession>
<evidence type="ECO:0000313" key="2">
    <source>
        <dbReference type="EMBL" id="KAK3224383.1"/>
    </source>
</evidence>
<keyword evidence="3" id="KW-1185">Reference proteome</keyword>
<dbReference type="Proteomes" id="UP001281410">
    <property type="component" value="Unassembled WGS sequence"/>
</dbReference>
<dbReference type="EMBL" id="JANJYJ010000003">
    <property type="protein sequence ID" value="KAK3224383.1"/>
    <property type="molecule type" value="Genomic_DNA"/>
</dbReference>
<name>A0AAE0AUA2_9ROSI</name>
<dbReference type="InterPro" id="IPR026960">
    <property type="entry name" value="RVT-Znf"/>
</dbReference>
<comment type="caution">
    <text evidence="2">The sequence shown here is derived from an EMBL/GenBank/DDBJ whole genome shotgun (WGS) entry which is preliminary data.</text>
</comment>
<proteinExistence type="predicted"/>
<gene>
    <name evidence="2" type="ORF">Dsin_011408</name>
</gene>
<dbReference type="AlphaFoldDB" id="A0AAE0AUA2"/>
<reference evidence="2" key="1">
    <citation type="journal article" date="2023" name="Plant J.">
        <title>Genome sequences and population genomics provide insights into the demographic history, inbreeding, and mutation load of two 'living fossil' tree species of Dipteronia.</title>
        <authorList>
            <person name="Feng Y."/>
            <person name="Comes H.P."/>
            <person name="Chen J."/>
            <person name="Zhu S."/>
            <person name="Lu R."/>
            <person name="Zhang X."/>
            <person name="Li P."/>
            <person name="Qiu J."/>
            <person name="Olsen K.M."/>
            <person name="Qiu Y."/>
        </authorList>
    </citation>
    <scope>NUCLEOTIDE SEQUENCE</scope>
    <source>
        <strain evidence="2">NBL</strain>
    </source>
</reference>
<sequence>MDKLNQVLLPIDRKADISIPISWKDGQDSLRWHFKRKCVYTVNSGYHLALLDRFQVSVSNPSMMCKWWKTLWKLNIPPNVRIFIWRACLNVISSQENLWKRKIVNATCCNRISSRVESASHAFFGCKARSWPFSDEVGPFLALREGLMLAKFYNFPVSIAKISSTSVVSSLCCYVPAPDVKFIVNDIKALLVEVGVCKCQATPISGNSMAHSLA</sequence>
<feature type="domain" description="Reverse transcriptase zinc-binding" evidence="1">
    <location>
        <begin position="59"/>
        <end position="128"/>
    </location>
</feature>
<protein>
    <recommendedName>
        <fullName evidence="1">Reverse transcriptase zinc-binding domain-containing protein</fullName>
    </recommendedName>
</protein>
<dbReference type="Pfam" id="PF13966">
    <property type="entry name" value="zf-RVT"/>
    <property type="match status" value="1"/>
</dbReference>